<dbReference type="InterPro" id="IPR010982">
    <property type="entry name" value="Lambda_DNA-bd_dom_sf"/>
</dbReference>
<dbReference type="CDD" id="cd01392">
    <property type="entry name" value="HTH_LacI"/>
    <property type="match status" value="1"/>
</dbReference>
<keyword evidence="2" id="KW-0238">DNA-binding</keyword>
<dbReference type="InterPro" id="IPR000843">
    <property type="entry name" value="HTH_LacI"/>
</dbReference>
<dbReference type="Pfam" id="PF13377">
    <property type="entry name" value="Peripla_BP_3"/>
    <property type="match status" value="1"/>
</dbReference>
<dbReference type="SMART" id="SM00354">
    <property type="entry name" value="HTH_LACI"/>
    <property type="match status" value="1"/>
</dbReference>
<dbReference type="Pfam" id="PF00356">
    <property type="entry name" value="LacI"/>
    <property type="match status" value="1"/>
</dbReference>
<feature type="domain" description="HTH lacI-type" evidence="4">
    <location>
        <begin position="3"/>
        <end position="57"/>
    </location>
</feature>
<evidence type="ECO:0000256" key="2">
    <source>
        <dbReference type="ARBA" id="ARBA00023125"/>
    </source>
</evidence>
<organism evidence="5 6">
    <name type="scientific">Paenibacillus piri</name>
    <dbReference type="NCBI Taxonomy" id="2547395"/>
    <lineage>
        <taxon>Bacteria</taxon>
        <taxon>Bacillati</taxon>
        <taxon>Bacillota</taxon>
        <taxon>Bacilli</taxon>
        <taxon>Bacillales</taxon>
        <taxon>Paenibacillaceae</taxon>
        <taxon>Paenibacillus</taxon>
    </lineage>
</organism>
<evidence type="ECO:0000256" key="1">
    <source>
        <dbReference type="ARBA" id="ARBA00023015"/>
    </source>
</evidence>
<dbReference type="OrthoDB" id="2528004at2"/>
<dbReference type="Gene3D" id="1.10.260.40">
    <property type="entry name" value="lambda repressor-like DNA-binding domains"/>
    <property type="match status" value="1"/>
</dbReference>
<dbReference type="EMBL" id="SMRT01000010">
    <property type="protein sequence ID" value="TDF95388.1"/>
    <property type="molecule type" value="Genomic_DNA"/>
</dbReference>
<dbReference type="GO" id="GO:0003700">
    <property type="term" value="F:DNA-binding transcription factor activity"/>
    <property type="evidence" value="ECO:0007669"/>
    <property type="project" value="TreeGrafter"/>
</dbReference>
<protein>
    <submittedName>
        <fullName evidence="5">LacI family transcriptional regulator</fullName>
    </submittedName>
</protein>
<gene>
    <name evidence="5" type="ORF">E1757_19935</name>
</gene>
<dbReference type="PROSITE" id="PS50932">
    <property type="entry name" value="HTH_LACI_2"/>
    <property type="match status" value="1"/>
</dbReference>
<reference evidence="5 6" key="1">
    <citation type="submission" date="2019-03" db="EMBL/GenBank/DDBJ databases">
        <title>This is whole genome sequence of Paenibacillus sp MS74 strain.</title>
        <authorList>
            <person name="Trinh H.N."/>
        </authorList>
    </citation>
    <scope>NUCLEOTIDE SEQUENCE [LARGE SCALE GENOMIC DNA]</scope>
    <source>
        <strain evidence="5 6">MS74</strain>
    </source>
</reference>
<dbReference type="PRINTS" id="PR00036">
    <property type="entry name" value="HTHLACI"/>
</dbReference>
<dbReference type="GO" id="GO:0000976">
    <property type="term" value="F:transcription cis-regulatory region binding"/>
    <property type="evidence" value="ECO:0007669"/>
    <property type="project" value="TreeGrafter"/>
</dbReference>
<evidence type="ECO:0000256" key="3">
    <source>
        <dbReference type="ARBA" id="ARBA00023163"/>
    </source>
</evidence>
<dbReference type="Gene3D" id="3.40.50.2300">
    <property type="match status" value="2"/>
</dbReference>
<keyword evidence="3" id="KW-0804">Transcription</keyword>
<comment type="caution">
    <text evidence="5">The sequence shown here is derived from an EMBL/GenBank/DDBJ whole genome shotgun (WGS) entry which is preliminary data.</text>
</comment>
<sequence length="331" mass="36262">MSVTIKDIARIAGVSVATVSKALNNSPLVKPSTKLKISQIAEQMGYQPNIAAKSLVSKKSRTIGAVWPNVDRATLSTLATKINQELNQCGYSMLLSINPAESAIQLFNQIQVDAILVFDRSDPTSYAGPYTSKVPVLCYGEPASKGFPSVYVDRRKAIFNAVQYLWGLGHKRITYIGDVSNRRISQQEKYLGFTDGIIEFGLPTHPKMTVNSNGLDSHEGYITAKQLLASSYKPTAIISGSYDLSVGILRALQEENIRIPQDISLVSYDNIPQMDKLPVPLTAVGGPIDIIAKKVVESILLMIETQEQLPLIQTVEPEIIERDSCRPPVSE</sequence>
<dbReference type="Proteomes" id="UP000295636">
    <property type="component" value="Unassembled WGS sequence"/>
</dbReference>
<dbReference type="PANTHER" id="PTHR30146">
    <property type="entry name" value="LACI-RELATED TRANSCRIPTIONAL REPRESSOR"/>
    <property type="match status" value="1"/>
</dbReference>
<keyword evidence="6" id="KW-1185">Reference proteome</keyword>
<proteinExistence type="predicted"/>
<dbReference type="RefSeq" id="WP_133231354.1">
    <property type="nucleotide sequence ID" value="NZ_SMRT01000010.1"/>
</dbReference>
<keyword evidence="1" id="KW-0805">Transcription regulation</keyword>
<dbReference type="PROSITE" id="PS00356">
    <property type="entry name" value="HTH_LACI_1"/>
    <property type="match status" value="1"/>
</dbReference>
<accession>A0A4R5KKM7</accession>
<evidence type="ECO:0000259" key="4">
    <source>
        <dbReference type="PROSITE" id="PS50932"/>
    </source>
</evidence>
<name>A0A4R5KKM7_9BACL</name>
<dbReference type="SUPFAM" id="SSF53822">
    <property type="entry name" value="Periplasmic binding protein-like I"/>
    <property type="match status" value="1"/>
</dbReference>
<evidence type="ECO:0000313" key="6">
    <source>
        <dbReference type="Proteomes" id="UP000295636"/>
    </source>
</evidence>
<dbReference type="AlphaFoldDB" id="A0A4R5KKM7"/>
<dbReference type="InterPro" id="IPR046335">
    <property type="entry name" value="LacI/GalR-like_sensor"/>
</dbReference>
<dbReference type="PANTHER" id="PTHR30146:SF149">
    <property type="entry name" value="HTH-TYPE TRANSCRIPTIONAL REGULATOR EBGR"/>
    <property type="match status" value="1"/>
</dbReference>
<dbReference type="InterPro" id="IPR028082">
    <property type="entry name" value="Peripla_BP_I"/>
</dbReference>
<dbReference type="SUPFAM" id="SSF47413">
    <property type="entry name" value="lambda repressor-like DNA-binding domains"/>
    <property type="match status" value="1"/>
</dbReference>
<evidence type="ECO:0000313" key="5">
    <source>
        <dbReference type="EMBL" id="TDF95388.1"/>
    </source>
</evidence>